<keyword evidence="5 8" id="KW-0812">Transmembrane</keyword>
<keyword evidence="10" id="KW-1185">Reference proteome</keyword>
<evidence type="ECO:0000313" key="9">
    <source>
        <dbReference type="EMBL" id="QKG83660.1"/>
    </source>
</evidence>
<keyword evidence="7 8" id="KW-0472">Membrane</keyword>
<dbReference type="GO" id="GO:0015295">
    <property type="term" value="F:solute:proton symporter activity"/>
    <property type="evidence" value="ECO:0007669"/>
    <property type="project" value="TreeGrafter"/>
</dbReference>
<gene>
    <name evidence="9" type="ORF">GXN76_03675</name>
</gene>
<protein>
    <recommendedName>
        <fullName evidence="8">L-lactate permease</fullName>
    </recommendedName>
</protein>
<proteinExistence type="inferred from homology"/>
<name>A0A7D3XZJ6_9BACL</name>
<keyword evidence="6 8" id="KW-1133">Transmembrane helix</keyword>
<evidence type="ECO:0000256" key="8">
    <source>
        <dbReference type="RuleBase" id="RU365092"/>
    </source>
</evidence>
<feature type="transmembrane region" description="Helical" evidence="8">
    <location>
        <begin position="175"/>
        <end position="197"/>
    </location>
</feature>
<evidence type="ECO:0000256" key="5">
    <source>
        <dbReference type="ARBA" id="ARBA00022692"/>
    </source>
</evidence>
<evidence type="ECO:0000256" key="3">
    <source>
        <dbReference type="ARBA" id="ARBA00022448"/>
    </source>
</evidence>
<feature type="transmembrane region" description="Helical" evidence="8">
    <location>
        <begin position="100"/>
        <end position="133"/>
    </location>
</feature>
<feature type="transmembrane region" description="Helical" evidence="8">
    <location>
        <begin position="380"/>
        <end position="401"/>
    </location>
</feature>
<feature type="transmembrane region" description="Helical" evidence="8">
    <location>
        <begin position="308"/>
        <end position="329"/>
    </location>
</feature>
<comment type="similarity">
    <text evidence="2 8">Belongs to the lactate permease family.</text>
</comment>
<sequence length="489" mass="52935">MLIVGALIPLTVVFVLIFGWKKSALVSGMAGWLTAILLGFGVPGFSLGWQDLQDSLIRGSLITWIASYVMLFGIFLYHLMSEAGAIRQLADWIKKSTDDPVFHTLFLIVGVAPFLESASGFGVSALVTAPILLALGFSPVKTVLLSFLGMCAVPWGALATGTVIGAEIAKIPLDVIGVGSASVSVLTFLYFAGIAYWIAGGKKAMISRWPEWLTVSFALAVSIWAINKWIGVELAGALGGLVSAAVAWLWVQSRRRGERSVSLREIGKPVAPYLFLILWLLVTRWWPLAEETLNCYGVMELPAYSFRLPLLFSPGFALLVTCVATIFWFRLDRQSCRRACLRTWKQWLPVTLATVAFVTMSEVMFVSGMTPLLASAAASLFGSVYLAITPLIGGIGGFLTGSNTGANGMLMQLQLQTAERLGLVKEWVAIGQNVGSSHMNVAFPSRIVMIASICGIREKEAFLLKKLLMIAVGGTLLVIPGLYLLRFWG</sequence>
<dbReference type="GO" id="GO:0005886">
    <property type="term" value="C:plasma membrane"/>
    <property type="evidence" value="ECO:0007669"/>
    <property type="project" value="UniProtKB-SubCell"/>
</dbReference>
<feature type="transmembrane region" description="Helical" evidence="8">
    <location>
        <begin position="61"/>
        <end position="80"/>
    </location>
</feature>
<dbReference type="KEGG" id="kpul:GXN76_03675"/>
<dbReference type="GO" id="GO:0015129">
    <property type="term" value="F:lactate transmembrane transporter activity"/>
    <property type="evidence" value="ECO:0007669"/>
    <property type="project" value="UniProtKB-UniRule"/>
</dbReference>
<keyword evidence="4 8" id="KW-1003">Cell membrane</keyword>
<evidence type="ECO:0000313" key="10">
    <source>
        <dbReference type="Proteomes" id="UP000503088"/>
    </source>
</evidence>
<evidence type="ECO:0000256" key="4">
    <source>
        <dbReference type="ARBA" id="ARBA00022475"/>
    </source>
</evidence>
<dbReference type="PANTHER" id="PTHR30003:SF0">
    <property type="entry name" value="GLYCOLATE PERMEASE GLCA-RELATED"/>
    <property type="match status" value="1"/>
</dbReference>
<dbReference type="Proteomes" id="UP000503088">
    <property type="component" value="Chromosome"/>
</dbReference>
<feature type="transmembrane region" description="Helical" evidence="8">
    <location>
        <begin position="209"/>
        <end position="226"/>
    </location>
</feature>
<feature type="transmembrane region" description="Helical" evidence="8">
    <location>
        <begin position="29"/>
        <end position="49"/>
    </location>
</feature>
<dbReference type="Pfam" id="PF02652">
    <property type="entry name" value="Lactate_perm"/>
    <property type="match status" value="2"/>
</dbReference>
<organism evidence="9 10">
    <name type="scientific">Kroppenstedtia pulmonis</name>
    <dbReference type="NCBI Taxonomy" id="1380685"/>
    <lineage>
        <taxon>Bacteria</taxon>
        <taxon>Bacillati</taxon>
        <taxon>Bacillota</taxon>
        <taxon>Bacilli</taxon>
        <taxon>Bacillales</taxon>
        <taxon>Thermoactinomycetaceae</taxon>
        <taxon>Kroppenstedtia</taxon>
    </lineage>
</organism>
<evidence type="ECO:0000256" key="1">
    <source>
        <dbReference type="ARBA" id="ARBA00004651"/>
    </source>
</evidence>
<feature type="transmembrane region" description="Helical" evidence="8">
    <location>
        <begin position="350"/>
        <end position="374"/>
    </location>
</feature>
<evidence type="ECO:0000256" key="7">
    <source>
        <dbReference type="ARBA" id="ARBA00023136"/>
    </source>
</evidence>
<feature type="transmembrane region" description="Helical" evidence="8">
    <location>
        <begin position="232"/>
        <end position="250"/>
    </location>
</feature>
<accession>A0A7D3XZJ6</accession>
<feature type="transmembrane region" description="Helical" evidence="8">
    <location>
        <begin position="145"/>
        <end position="169"/>
    </location>
</feature>
<dbReference type="InterPro" id="IPR003804">
    <property type="entry name" value="Lactate_perm"/>
</dbReference>
<dbReference type="EMBL" id="CP048104">
    <property type="protein sequence ID" value="QKG83660.1"/>
    <property type="molecule type" value="Genomic_DNA"/>
</dbReference>
<dbReference type="PANTHER" id="PTHR30003">
    <property type="entry name" value="L-LACTATE PERMEASE"/>
    <property type="match status" value="1"/>
</dbReference>
<comment type="function">
    <text evidence="8">Uptake of L-lactate across the membrane. Can also transport D-lactate and glycolate.</text>
</comment>
<dbReference type="RefSeq" id="WP_173220608.1">
    <property type="nucleotide sequence ID" value="NZ_CP048104.1"/>
</dbReference>
<comment type="subcellular location">
    <subcellularLocation>
        <location evidence="1 8">Cell membrane</location>
        <topology evidence="1 8">Multi-pass membrane protein</topology>
    </subcellularLocation>
</comment>
<evidence type="ECO:0000256" key="6">
    <source>
        <dbReference type="ARBA" id="ARBA00022989"/>
    </source>
</evidence>
<feature type="transmembrane region" description="Helical" evidence="8">
    <location>
        <begin position="467"/>
        <end position="488"/>
    </location>
</feature>
<evidence type="ECO:0000256" key="2">
    <source>
        <dbReference type="ARBA" id="ARBA00010100"/>
    </source>
</evidence>
<reference evidence="9 10" key="1">
    <citation type="submission" date="2020-01" db="EMBL/GenBank/DDBJ databases">
        <authorList>
            <person name="Gulvik C.A."/>
            <person name="Batra D.G."/>
        </authorList>
    </citation>
    <scope>NUCLEOTIDE SEQUENCE [LARGE SCALE GENOMIC DNA]</scope>
    <source>
        <strain evidence="9 10">W9323</strain>
    </source>
</reference>
<dbReference type="AlphaFoldDB" id="A0A7D3XZJ6"/>
<feature type="transmembrane region" description="Helical" evidence="8">
    <location>
        <begin position="270"/>
        <end position="288"/>
    </location>
</feature>
<keyword evidence="3 8" id="KW-0813">Transport</keyword>